<feature type="non-terminal residue" evidence="1">
    <location>
        <position position="1"/>
    </location>
</feature>
<name>A0A2T9YPZ1_9FUNG</name>
<evidence type="ECO:0000313" key="2">
    <source>
        <dbReference type="Proteomes" id="UP000245609"/>
    </source>
</evidence>
<proteinExistence type="predicted"/>
<accession>A0A2T9YPZ1</accession>
<dbReference type="OrthoDB" id="408781at2759"/>
<dbReference type="Proteomes" id="UP000245609">
    <property type="component" value="Unassembled WGS sequence"/>
</dbReference>
<reference evidence="1 2" key="1">
    <citation type="journal article" date="2018" name="MBio">
        <title>Comparative Genomics Reveals the Core Gene Toolbox for the Fungus-Insect Symbiosis.</title>
        <authorList>
            <person name="Wang Y."/>
            <person name="Stata M."/>
            <person name="Wang W."/>
            <person name="Stajich J.E."/>
            <person name="White M.M."/>
            <person name="Moncalvo J.M."/>
        </authorList>
    </citation>
    <scope>NUCLEOTIDE SEQUENCE [LARGE SCALE GENOMIC DNA]</scope>
    <source>
        <strain evidence="1 2">SC-DP-2</strain>
    </source>
</reference>
<organism evidence="1 2">
    <name type="scientific">Smittium megazygosporum</name>
    <dbReference type="NCBI Taxonomy" id="133381"/>
    <lineage>
        <taxon>Eukaryota</taxon>
        <taxon>Fungi</taxon>
        <taxon>Fungi incertae sedis</taxon>
        <taxon>Zoopagomycota</taxon>
        <taxon>Kickxellomycotina</taxon>
        <taxon>Harpellomycetes</taxon>
        <taxon>Harpellales</taxon>
        <taxon>Legeriomycetaceae</taxon>
        <taxon>Smittium</taxon>
    </lineage>
</organism>
<sequence>LDLEQAKNSNNFDVFRIARLQKLVDGFEAQQELEKMQKDAFKNHKQQLNKESCIVIADFKENFLIGGGSVESGNNFCQGVNILALGNVYDKIKMTAPNQ</sequence>
<comment type="caution">
    <text evidence="1">The sequence shown here is derived from an EMBL/GenBank/DDBJ whole genome shotgun (WGS) entry which is preliminary data.</text>
</comment>
<protein>
    <submittedName>
        <fullName evidence="1">Uncharacterized protein</fullName>
    </submittedName>
</protein>
<dbReference type="EMBL" id="MBFS01002647">
    <property type="protein sequence ID" value="PVU94361.1"/>
    <property type="molecule type" value="Genomic_DNA"/>
</dbReference>
<gene>
    <name evidence="1" type="ORF">BB560_005943</name>
</gene>
<evidence type="ECO:0000313" key="1">
    <source>
        <dbReference type="EMBL" id="PVU94361.1"/>
    </source>
</evidence>
<keyword evidence="2" id="KW-1185">Reference proteome</keyword>
<dbReference type="AlphaFoldDB" id="A0A2T9YPZ1"/>